<evidence type="ECO:0000313" key="1">
    <source>
        <dbReference type="EMBL" id="CAB3746428.1"/>
    </source>
</evidence>
<keyword evidence="2" id="KW-1185">Reference proteome</keyword>
<evidence type="ECO:0000313" key="2">
    <source>
        <dbReference type="Proteomes" id="UP000494363"/>
    </source>
</evidence>
<dbReference type="RefSeq" id="WP_175224270.1">
    <property type="nucleotide sequence ID" value="NZ_CADIKH010000001.1"/>
</dbReference>
<protein>
    <submittedName>
        <fullName evidence="1">Uncharacterized protein</fullName>
    </submittedName>
</protein>
<dbReference type="AlphaFoldDB" id="A0A6J5CWS0"/>
<reference evidence="1 2" key="1">
    <citation type="submission" date="2020-04" db="EMBL/GenBank/DDBJ databases">
        <authorList>
            <person name="De Canck E."/>
        </authorList>
    </citation>
    <scope>NUCLEOTIDE SEQUENCE [LARGE SCALE GENOMIC DNA]</scope>
    <source>
        <strain evidence="1 2">LMG 29542</strain>
    </source>
</reference>
<accession>A0A6J5CWS0</accession>
<gene>
    <name evidence="1" type="ORF">LMG29542_00208</name>
</gene>
<organism evidence="1 2">
    <name type="scientific">Paraburkholderia humisilvae</name>
    <dbReference type="NCBI Taxonomy" id="627669"/>
    <lineage>
        <taxon>Bacteria</taxon>
        <taxon>Pseudomonadati</taxon>
        <taxon>Pseudomonadota</taxon>
        <taxon>Betaproteobacteria</taxon>
        <taxon>Burkholderiales</taxon>
        <taxon>Burkholderiaceae</taxon>
        <taxon>Paraburkholderia</taxon>
    </lineage>
</organism>
<dbReference type="EMBL" id="CADIKH010000001">
    <property type="protein sequence ID" value="CAB3746428.1"/>
    <property type="molecule type" value="Genomic_DNA"/>
</dbReference>
<proteinExistence type="predicted"/>
<name>A0A6J5CWS0_9BURK</name>
<dbReference type="Proteomes" id="UP000494363">
    <property type="component" value="Unassembled WGS sequence"/>
</dbReference>
<sequence length="150" mass="16744">MKLRKLFTPKAPAHIPDGATFRINFPSDANLNKFPLEVRVSLEDAIARISAEKARLTAAIAEANQDRPLLVIVSDIERQQVEVRQRQQDTAQARGKVLIATMTMHECGEVVAREDRARNKLQTLFNEKGRRERASAAADELKALMAQVNG</sequence>